<dbReference type="PANTHER" id="PTHR43705">
    <property type="entry name" value="HYDROXYACYLGLUTATHIONE HYDROLASE"/>
    <property type="match status" value="1"/>
</dbReference>
<gene>
    <name evidence="7" type="primary">gloB</name>
    <name evidence="9" type="ORF">CCR94_09715</name>
</gene>
<comment type="subunit">
    <text evidence="7">Monomer.</text>
</comment>
<evidence type="ECO:0000256" key="3">
    <source>
        <dbReference type="ARBA" id="ARBA00006759"/>
    </source>
</evidence>
<feature type="binding site" evidence="7">
    <location>
        <position position="58"/>
    </location>
    <ligand>
        <name>Zn(2+)</name>
        <dbReference type="ChEBI" id="CHEBI:29105"/>
        <label>1</label>
    </ligand>
</feature>
<dbReference type="CDD" id="cd07723">
    <property type="entry name" value="hydroxyacylglutathione_hydrolase_MBL-fold"/>
    <property type="match status" value="1"/>
</dbReference>
<feature type="domain" description="Metallo-beta-lactamase" evidence="8">
    <location>
        <begin position="13"/>
        <end position="172"/>
    </location>
</feature>
<evidence type="ECO:0000256" key="1">
    <source>
        <dbReference type="ARBA" id="ARBA00001623"/>
    </source>
</evidence>
<dbReference type="SMART" id="SM00849">
    <property type="entry name" value="Lactamase_B"/>
    <property type="match status" value="1"/>
</dbReference>
<evidence type="ECO:0000256" key="2">
    <source>
        <dbReference type="ARBA" id="ARBA00004963"/>
    </source>
</evidence>
<dbReference type="PIRSF" id="PIRSF005457">
    <property type="entry name" value="Glx"/>
    <property type="match status" value="1"/>
</dbReference>
<keyword evidence="10" id="KW-1185">Reference proteome</keyword>
<feature type="binding site" evidence="7">
    <location>
        <position position="134"/>
    </location>
    <ligand>
        <name>Zn(2+)</name>
        <dbReference type="ChEBI" id="CHEBI:29105"/>
        <label>1</label>
    </ligand>
</feature>
<dbReference type="GO" id="GO:0046872">
    <property type="term" value="F:metal ion binding"/>
    <property type="evidence" value="ECO:0007669"/>
    <property type="project" value="UniProtKB-KW"/>
</dbReference>
<dbReference type="InterPro" id="IPR017782">
    <property type="entry name" value="Hydroxyacylglutathione_Hdrlase"/>
</dbReference>
<evidence type="ECO:0000313" key="9">
    <source>
        <dbReference type="EMBL" id="PPQ31315.1"/>
    </source>
</evidence>
<dbReference type="Pfam" id="PF00753">
    <property type="entry name" value="Lactamase_B"/>
    <property type="match status" value="1"/>
</dbReference>
<accession>A0A2S6N9M2</accession>
<feature type="binding site" evidence="7">
    <location>
        <position position="56"/>
    </location>
    <ligand>
        <name>Zn(2+)</name>
        <dbReference type="ChEBI" id="CHEBI:29105"/>
        <label>1</label>
    </ligand>
</feature>
<dbReference type="NCBIfam" id="TIGR03413">
    <property type="entry name" value="GSH_gloB"/>
    <property type="match status" value="1"/>
</dbReference>
<sequence length="256" mass="28051">MAAQFHLFQCLSDNFGLLAHDPETGSTVCFDAPDANQIAAALEAKDWRLTDIAITHHHHDHIGGVDALRARFPDVRVIGARKDAQRLPRLDLSVAEGDVISFGRCAARVLETPGHTLGHVVYHLPDEAVVVTGDTLFSLGCGRVMEGTMLQMYTSLARLAALPSETLAYCGHEYTLANARFAMTVDPDNPALQARAAEAERLRAANAFTLPTTLGRERATNPFLRADDSDLRKSLGMEKADSVDVFAELRERKNRF</sequence>
<evidence type="ECO:0000256" key="7">
    <source>
        <dbReference type="HAMAP-Rule" id="MF_01374"/>
    </source>
</evidence>
<dbReference type="EC" id="3.1.2.6" evidence="7"/>
<dbReference type="AlphaFoldDB" id="A0A2S6N9M2"/>
<comment type="function">
    <text evidence="7">Thiolesterase that catalyzes the hydrolysis of S-D-lactoyl-glutathione to form glutathione and D-lactic acid.</text>
</comment>
<dbReference type="SUPFAM" id="SSF56281">
    <property type="entry name" value="Metallo-hydrolase/oxidoreductase"/>
    <property type="match status" value="1"/>
</dbReference>
<dbReference type="Pfam" id="PF16123">
    <property type="entry name" value="HAGH_C"/>
    <property type="match status" value="1"/>
</dbReference>
<dbReference type="InterPro" id="IPR032282">
    <property type="entry name" value="HAGH_C"/>
</dbReference>
<dbReference type="Proteomes" id="UP000239089">
    <property type="component" value="Unassembled WGS sequence"/>
</dbReference>
<keyword evidence="6 7" id="KW-0862">Zinc</keyword>
<evidence type="ECO:0000256" key="5">
    <source>
        <dbReference type="ARBA" id="ARBA00022801"/>
    </source>
</evidence>
<name>A0A2S6N9M2_9HYPH</name>
<comment type="caution">
    <text evidence="9">The sequence shown here is derived from an EMBL/GenBank/DDBJ whole genome shotgun (WGS) entry which is preliminary data.</text>
</comment>
<feature type="binding site" evidence="7">
    <location>
        <position position="115"/>
    </location>
    <ligand>
        <name>Zn(2+)</name>
        <dbReference type="ChEBI" id="CHEBI:29105"/>
        <label>1</label>
    </ligand>
</feature>
<dbReference type="InterPro" id="IPR050110">
    <property type="entry name" value="Glyoxalase_II_hydrolase"/>
</dbReference>
<feature type="binding site" evidence="7">
    <location>
        <position position="60"/>
    </location>
    <ligand>
        <name>Zn(2+)</name>
        <dbReference type="ChEBI" id="CHEBI:29105"/>
        <label>2</label>
    </ligand>
</feature>
<dbReference type="UniPathway" id="UPA00619">
    <property type="reaction ID" value="UER00676"/>
</dbReference>
<evidence type="ECO:0000259" key="8">
    <source>
        <dbReference type="SMART" id="SM00849"/>
    </source>
</evidence>
<dbReference type="EMBL" id="NHSJ01000060">
    <property type="protein sequence ID" value="PPQ31315.1"/>
    <property type="molecule type" value="Genomic_DNA"/>
</dbReference>
<organism evidence="9 10">
    <name type="scientific">Rhodoblastus sphagnicola</name>
    <dbReference type="NCBI Taxonomy" id="333368"/>
    <lineage>
        <taxon>Bacteria</taxon>
        <taxon>Pseudomonadati</taxon>
        <taxon>Pseudomonadota</taxon>
        <taxon>Alphaproteobacteria</taxon>
        <taxon>Hyphomicrobiales</taxon>
        <taxon>Rhodoblastaceae</taxon>
        <taxon>Rhodoblastus</taxon>
    </lineage>
</organism>
<comment type="cofactor">
    <cofactor evidence="7">
        <name>Zn(2+)</name>
        <dbReference type="ChEBI" id="CHEBI:29105"/>
    </cofactor>
    <text evidence="7">Binds 2 Zn(2+) ions per subunit.</text>
</comment>
<proteinExistence type="inferred from homology"/>
<feature type="binding site" evidence="7">
    <location>
        <position position="134"/>
    </location>
    <ligand>
        <name>Zn(2+)</name>
        <dbReference type="ChEBI" id="CHEBI:29105"/>
        <label>2</label>
    </ligand>
</feature>
<comment type="pathway">
    <text evidence="2 7">Secondary metabolite metabolism; methylglyoxal degradation; (R)-lactate from methylglyoxal: step 2/2.</text>
</comment>
<dbReference type="InterPro" id="IPR001279">
    <property type="entry name" value="Metallo-B-lactamas"/>
</dbReference>
<evidence type="ECO:0000313" key="10">
    <source>
        <dbReference type="Proteomes" id="UP000239089"/>
    </source>
</evidence>
<keyword evidence="5 7" id="KW-0378">Hydrolase</keyword>
<evidence type="ECO:0000256" key="4">
    <source>
        <dbReference type="ARBA" id="ARBA00022723"/>
    </source>
</evidence>
<evidence type="ECO:0000256" key="6">
    <source>
        <dbReference type="ARBA" id="ARBA00022833"/>
    </source>
</evidence>
<dbReference type="Gene3D" id="3.60.15.10">
    <property type="entry name" value="Ribonuclease Z/Hydroxyacylglutathione hydrolase-like"/>
    <property type="match status" value="1"/>
</dbReference>
<feature type="binding site" evidence="7">
    <location>
        <position position="61"/>
    </location>
    <ligand>
        <name>Zn(2+)</name>
        <dbReference type="ChEBI" id="CHEBI:29105"/>
        <label>2</label>
    </ligand>
</feature>
<protein>
    <recommendedName>
        <fullName evidence="7">Hydroxyacylglutathione hydrolase</fullName>
        <ecNumber evidence="7">3.1.2.6</ecNumber>
    </recommendedName>
    <alternativeName>
        <fullName evidence="7">Glyoxalase II</fullName>
        <shortName evidence="7">Glx II</shortName>
    </alternativeName>
</protein>
<dbReference type="RefSeq" id="WP_104507680.1">
    <property type="nucleotide sequence ID" value="NZ_JACIGC010000027.1"/>
</dbReference>
<dbReference type="PANTHER" id="PTHR43705:SF1">
    <property type="entry name" value="HYDROXYACYLGLUTATHIONE HYDROLASE GLOB"/>
    <property type="match status" value="1"/>
</dbReference>
<dbReference type="GO" id="GO:0019243">
    <property type="term" value="P:methylglyoxal catabolic process to D-lactate via S-lactoyl-glutathione"/>
    <property type="evidence" value="ECO:0007669"/>
    <property type="project" value="UniProtKB-UniRule"/>
</dbReference>
<dbReference type="HAMAP" id="MF_01374">
    <property type="entry name" value="Glyoxalase_2"/>
    <property type="match status" value="1"/>
</dbReference>
<dbReference type="OrthoDB" id="9802248at2"/>
<dbReference type="InterPro" id="IPR035680">
    <property type="entry name" value="Clx_II_MBL"/>
</dbReference>
<feature type="binding site" evidence="7">
    <location>
        <position position="172"/>
    </location>
    <ligand>
        <name>Zn(2+)</name>
        <dbReference type="ChEBI" id="CHEBI:29105"/>
        <label>2</label>
    </ligand>
</feature>
<keyword evidence="4 7" id="KW-0479">Metal-binding</keyword>
<comment type="catalytic activity">
    <reaction evidence="1 7">
        <text>an S-(2-hydroxyacyl)glutathione + H2O = a 2-hydroxy carboxylate + glutathione + H(+)</text>
        <dbReference type="Rhea" id="RHEA:21864"/>
        <dbReference type="ChEBI" id="CHEBI:15377"/>
        <dbReference type="ChEBI" id="CHEBI:15378"/>
        <dbReference type="ChEBI" id="CHEBI:57925"/>
        <dbReference type="ChEBI" id="CHEBI:58896"/>
        <dbReference type="ChEBI" id="CHEBI:71261"/>
        <dbReference type="EC" id="3.1.2.6"/>
    </reaction>
</comment>
<comment type="similarity">
    <text evidence="3 7">Belongs to the metallo-beta-lactamase superfamily. Glyoxalase II family.</text>
</comment>
<dbReference type="GO" id="GO:0004416">
    <property type="term" value="F:hydroxyacylglutathione hydrolase activity"/>
    <property type="evidence" value="ECO:0007669"/>
    <property type="project" value="UniProtKB-UniRule"/>
</dbReference>
<dbReference type="InterPro" id="IPR036866">
    <property type="entry name" value="RibonucZ/Hydroxyglut_hydro"/>
</dbReference>
<reference evidence="9 10" key="1">
    <citation type="journal article" date="2018" name="Arch. Microbiol.">
        <title>New insights into the metabolic potential of the phototrophic purple bacterium Rhodopila globiformis DSM 161(T) from its draft genome sequence and evidence for a vanadium-dependent nitrogenase.</title>
        <authorList>
            <person name="Imhoff J.F."/>
            <person name="Rahn T."/>
            <person name="Kunzel S."/>
            <person name="Neulinger S.C."/>
        </authorList>
    </citation>
    <scope>NUCLEOTIDE SEQUENCE [LARGE SCALE GENOMIC DNA]</scope>
    <source>
        <strain evidence="9 10">DSM 16996</strain>
    </source>
</reference>